<dbReference type="OrthoDB" id="5835829at2759"/>
<evidence type="ECO:0000313" key="2">
    <source>
        <dbReference type="Proteomes" id="UP000324897"/>
    </source>
</evidence>
<dbReference type="AlphaFoldDB" id="A0A5J9W8D4"/>
<organism evidence="1 2">
    <name type="scientific">Eragrostis curvula</name>
    <name type="common">weeping love grass</name>
    <dbReference type="NCBI Taxonomy" id="38414"/>
    <lineage>
        <taxon>Eukaryota</taxon>
        <taxon>Viridiplantae</taxon>
        <taxon>Streptophyta</taxon>
        <taxon>Embryophyta</taxon>
        <taxon>Tracheophyta</taxon>
        <taxon>Spermatophyta</taxon>
        <taxon>Magnoliopsida</taxon>
        <taxon>Liliopsida</taxon>
        <taxon>Poales</taxon>
        <taxon>Poaceae</taxon>
        <taxon>PACMAD clade</taxon>
        <taxon>Chloridoideae</taxon>
        <taxon>Eragrostideae</taxon>
        <taxon>Eragrostidinae</taxon>
        <taxon>Eragrostis</taxon>
    </lineage>
</organism>
<feature type="non-terminal residue" evidence="1">
    <location>
        <position position="1"/>
    </location>
</feature>
<dbReference type="Gene3D" id="3.40.50.2000">
    <property type="entry name" value="Glycogen Phosphorylase B"/>
    <property type="match status" value="1"/>
</dbReference>
<accession>A0A5J9W8D4</accession>
<evidence type="ECO:0000313" key="1">
    <source>
        <dbReference type="EMBL" id="TVU44962.1"/>
    </source>
</evidence>
<dbReference type="Proteomes" id="UP000324897">
    <property type="component" value="Chromosome 5"/>
</dbReference>
<dbReference type="PANTHER" id="PTHR48045">
    <property type="entry name" value="UDP-GLYCOSYLTRANSFERASE 72B1"/>
    <property type="match status" value="1"/>
</dbReference>
<name>A0A5J9W8D4_9POAL</name>
<dbReference type="Gramene" id="TVU44962">
    <property type="protein sequence ID" value="TVU44962"/>
    <property type="gene ID" value="EJB05_04426"/>
</dbReference>
<protein>
    <submittedName>
        <fullName evidence="1">Uncharacterized protein</fullName>
    </submittedName>
</protein>
<reference evidence="1 2" key="1">
    <citation type="journal article" date="2019" name="Sci. Rep.">
        <title>A high-quality genome of Eragrostis curvula grass provides insights into Poaceae evolution and supports new strategies to enhance forage quality.</title>
        <authorList>
            <person name="Carballo J."/>
            <person name="Santos B.A.C.M."/>
            <person name="Zappacosta D."/>
            <person name="Garbus I."/>
            <person name="Selva J.P."/>
            <person name="Gallo C.A."/>
            <person name="Diaz A."/>
            <person name="Albertini E."/>
            <person name="Caccamo M."/>
            <person name="Echenique V."/>
        </authorList>
    </citation>
    <scope>NUCLEOTIDE SEQUENCE [LARGE SCALE GENOMIC DNA]</scope>
    <source>
        <strain evidence="2">cv. Victoria</strain>
        <tissue evidence="1">Leaf</tissue>
    </source>
</reference>
<gene>
    <name evidence="1" type="ORF">EJB05_04426</name>
</gene>
<sequence>MAWAFEVGKKLGLRCACFSPASAAFLAMLLRIDSLIQDGVLDEKGWTTRQETLQLAPGMPRIETSLMPWNKAGAPEGQPVIFKLVTGNNRAMDLAEVIVCNSFHEAEAGAFKLYPNEEVSAKVMQVVGDEGIRERVRALKDAACRCLAEGGSSYENFKRFVDLLKE</sequence>
<proteinExistence type="predicted"/>
<comment type="caution">
    <text evidence="1">The sequence shown here is derived from an EMBL/GenBank/DDBJ whole genome shotgun (WGS) entry which is preliminary data.</text>
</comment>
<dbReference type="EMBL" id="RWGY01000004">
    <property type="protein sequence ID" value="TVU44962.1"/>
    <property type="molecule type" value="Genomic_DNA"/>
</dbReference>
<dbReference type="SUPFAM" id="SSF53756">
    <property type="entry name" value="UDP-Glycosyltransferase/glycogen phosphorylase"/>
    <property type="match status" value="2"/>
</dbReference>
<keyword evidence="2" id="KW-1185">Reference proteome</keyword>
<dbReference type="PANTHER" id="PTHR48045:SF28">
    <property type="entry name" value="UDP-GLYCOSYLTRANSFERASE 83A1"/>
    <property type="match status" value="1"/>
</dbReference>